<gene>
    <name evidence="1" type="ORF">ERS132394_02131</name>
</gene>
<reference evidence="1 2" key="1">
    <citation type="submission" date="2016-02" db="EMBL/GenBank/DDBJ databases">
        <authorList>
            <consortium name="Pathogen Informatics"/>
        </authorList>
    </citation>
    <scope>NUCLEOTIDE SEQUENCE [LARGE SCALE GENOMIC DNA]</scope>
    <source>
        <strain evidence="1 2">LSS32</strain>
    </source>
</reference>
<evidence type="ECO:0000313" key="1">
    <source>
        <dbReference type="EMBL" id="CYV04791.1"/>
    </source>
</evidence>
<dbReference type="Proteomes" id="UP000072618">
    <property type="component" value="Unassembled WGS sequence"/>
</dbReference>
<accession>A0A0M9FEE6</accession>
<name>A0A0M9FEE6_STRSU</name>
<protein>
    <submittedName>
        <fullName evidence="1">Uncharacterized protein</fullName>
    </submittedName>
</protein>
<dbReference type="AlphaFoldDB" id="A0A0M9FEE6"/>
<dbReference type="PATRIC" id="fig|1307.473.peg.149"/>
<evidence type="ECO:0000313" key="2">
    <source>
        <dbReference type="Proteomes" id="UP000072618"/>
    </source>
</evidence>
<dbReference type="RefSeq" id="WP_029172963.1">
    <property type="nucleotide sequence ID" value="NZ_CEFF01000003.1"/>
</dbReference>
<sequence length="67" mass="7267">MNEFDSLKQASYTLIAELIEKNSADIATAAVIEVIEKLLTAKDIQVDELATEKAAKTLNDIADKASE</sequence>
<organism evidence="1 2">
    <name type="scientific">Streptococcus suis</name>
    <dbReference type="NCBI Taxonomy" id="1307"/>
    <lineage>
        <taxon>Bacteria</taxon>
        <taxon>Bacillati</taxon>
        <taxon>Bacillota</taxon>
        <taxon>Bacilli</taxon>
        <taxon>Lactobacillales</taxon>
        <taxon>Streptococcaceae</taxon>
        <taxon>Streptococcus</taxon>
    </lineage>
</organism>
<dbReference type="EMBL" id="FIGJ01000032">
    <property type="protein sequence ID" value="CYV04791.1"/>
    <property type="molecule type" value="Genomic_DNA"/>
</dbReference>
<proteinExistence type="predicted"/>